<feature type="domain" description="Cathepsin propeptide inhibitor" evidence="4">
    <location>
        <begin position="42"/>
        <end position="94"/>
    </location>
</feature>
<dbReference type="InterPro" id="IPR038765">
    <property type="entry name" value="Papain-like_cys_pep_sf"/>
</dbReference>
<protein>
    <submittedName>
        <fullName evidence="5">Uncharacterized protein</fullName>
    </submittedName>
</protein>
<keyword evidence="2" id="KW-1015">Disulfide bond</keyword>
<name>A0ABD3W5F0_SINWO</name>
<evidence type="ECO:0000313" key="6">
    <source>
        <dbReference type="Proteomes" id="UP001634394"/>
    </source>
</evidence>
<gene>
    <name evidence="5" type="ORF">ACJMK2_041618</name>
</gene>
<evidence type="ECO:0000259" key="3">
    <source>
        <dbReference type="SMART" id="SM00645"/>
    </source>
</evidence>
<dbReference type="InterPro" id="IPR013201">
    <property type="entry name" value="Prot_inhib_I29"/>
</dbReference>
<dbReference type="PANTHER" id="PTHR12411">
    <property type="entry name" value="CYSTEINE PROTEASE FAMILY C1-RELATED"/>
    <property type="match status" value="1"/>
</dbReference>
<proteinExistence type="inferred from homology"/>
<dbReference type="Gene3D" id="3.90.70.10">
    <property type="entry name" value="Cysteine proteinases"/>
    <property type="match status" value="1"/>
</dbReference>
<dbReference type="InterPro" id="IPR025661">
    <property type="entry name" value="Pept_asp_AS"/>
</dbReference>
<dbReference type="Pfam" id="PF08246">
    <property type="entry name" value="Inhibitor_I29"/>
    <property type="match status" value="1"/>
</dbReference>
<comment type="similarity">
    <text evidence="1">Belongs to the peptidase C1 family.</text>
</comment>
<evidence type="ECO:0000313" key="5">
    <source>
        <dbReference type="EMBL" id="KAL3868861.1"/>
    </source>
</evidence>
<dbReference type="CDD" id="cd02248">
    <property type="entry name" value="Peptidase_C1A"/>
    <property type="match status" value="1"/>
</dbReference>
<evidence type="ECO:0000259" key="4">
    <source>
        <dbReference type="SMART" id="SM00848"/>
    </source>
</evidence>
<dbReference type="SMART" id="SM00848">
    <property type="entry name" value="Inhibitor_I29"/>
    <property type="match status" value="1"/>
</dbReference>
<feature type="domain" description="Peptidase C1A papain C-terminal" evidence="3">
    <location>
        <begin position="122"/>
        <end position="327"/>
    </location>
</feature>
<reference evidence="5 6" key="1">
    <citation type="submission" date="2024-11" db="EMBL/GenBank/DDBJ databases">
        <title>Chromosome-level genome assembly of the freshwater bivalve Anodonta woodiana.</title>
        <authorList>
            <person name="Chen X."/>
        </authorList>
    </citation>
    <scope>NUCLEOTIDE SEQUENCE [LARGE SCALE GENOMIC DNA]</scope>
    <source>
        <strain evidence="5">MN2024</strain>
        <tissue evidence="5">Gills</tissue>
    </source>
</reference>
<keyword evidence="6" id="KW-1185">Reference proteome</keyword>
<dbReference type="AlphaFoldDB" id="A0ABD3W5F0"/>
<dbReference type="EMBL" id="JBJQND010000008">
    <property type="protein sequence ID" value="KAL3868861.1"/>
    <property type="molecule type" value="Genomic_DNA"/>
</dbReference>
<dbReference type="InterPro" id="IPR013128">
    <property type="entry name" value="Peptidase_C1A"/>
</dbReference>
<sequence>MCVVYPQLFSYPNTMVNWAYRLCIVTTVLAALACEATIVSEWRAWKLKYNKQYSPEEGETRMKIWLNNREYVYRHNNRADVSYSLELNQYADEVVRRPAFKPEVTVEMSMNSNDIVNKSPTPPASWDWRQKGVVSPVRNQGQMGDVAPIVTTECVESYHAIHTGQRVSLSVAEAYDCCIQSMLIANVFGCVHNIGGLCSQQSYPSSMGKCNNSTCTAAAKVNGGKSVPRGNEEQLKMAVFQTPVFAAIDASHASFQLYRAGIYDEPECSATLLDHVIQVVGYGSMDGKDFWICQNSWGTSWGMEGYILMSRNKNNQCGIATAAQYPY</sequence>
<dbReference type="SMART" id="SM00645">
    <property type="entry name" value="Pept_C1"/>
    <property type="match status" value="1"/>
</dbReference>
<dbReference type="InterPro" id="IPR039417">
    <property type="entry name" value="Peptidase_C1A_papain-like"/>
</dbReference>
<comment type="caution">
    <text evidence="5">The sequence shown here is derived from an EMBL/GenBank/DDBJ whole genome shotgun (WGS) entry which is preliminary data.</text>
</comment>
<dbReference type="FunFam" id="3.90.70.10:FF:000332">
    <property type="entry name" value="Cathepsin L1"/>
    <property type="match status" value="1"/>
</dbReference>
<dbReference type="InterPro" id="IPR000668">
    <property type="entry name" value="Peptidase_C1A_C"/>
</dbReference>
<dbReference type="Proteomes" id="UP001634394">
    <property type="component" value="Unassembled WGS sequence"/>
</dbReference>
<organism evidence="5 6">
    <name type="scientific">Sinanodonta woodiana</name>
    <name type="common">Chinese pond mussel</name>
    <name type="synonym">Anodonta woodiana</name>
    <dbReference type="NCBI Taxonomy" id="1069815"/>
    <lineage>
        <taxon>Eukaryota</taxon>
        <taxon>Metazoa</taxon>
        <taxon>Spiralia</taxon>
        <taxon>Lophotrochozoa</taxon>
        <taxon>Mollusca</taxon>
        <taxon>Bivalvia</taxon>
        <taxon>Autobranchia</taxon>
        <taxon>Heteroconchia</taxon>
        <taxon>Palaeoheterodonta</taxon>
        <taxon>Unionida</taxon>
        <taxon>Unionoidea</taxon>
        <taxon>Unionidae</taxon>
        <taxon>Unioninae</taxon>
        <taxon>Sinanodonta</taxon>
    </lineage>
</organism>
<evidence type="ECO:0000256" key="2">
    <source>
        <dbReference type="ARBA" id="ARBA00023157"/>
    </source>
</evidence>
<dbReference type="SUPFAM" id="SSF54001">
    <property type="entry name" value="Cysteine proteinases"/>
    <property type="match status" value="1"/>
</dbReference>
<dbReference type="PROSITE" id="PS00640">
    <property type="entry name" value="THIOL_PROTEASE_ASN"/>
    <property type="match status" value="1"/>
</dbReference>
<evidence type="ECO:0000256" key="1">
    <source>
        <dbReference type="ARBA" id="ARBA00008455"/>
    </source>
</evidence>
<dbReference type="Pfam" id="PF00112">
    <property type="entry name" value="Peptidase_C1"/>
    <property type="match status" value="1"/>
</dbReference>
<accession>A0ABD3W5F0</accession>